<dbReference type="Pfam" id="PF00278">
    <property type="entry name" value="Orn_DAP_Arg_deC"/>
    <property type="match status" value="1"/>
</dbReference>
<comment type="subunit">
    <text evidence="5">Homodimer.</text>
</comment>
<reference evidence="10 11" key="1">
    <citation type="submission" date="2022-06" db="EMBL/GenBank/DDBJ databases">
        <title>Endosaccharibacter gen. nov., sp. nov., endophytic bacteria isolated from sugarcane.</title>
        <authorList>
            <person name="Pitiwittayakul N."/>
            <person name="Yukphan P."/>
            <person name="Charoenyingcharoen P."/>
            <person name="Tanasupawat S."/>
        </authorList>
    </citation>
    <scope>NUCLEOTIDE SEQUENCE [LARGE SCALE GENOMIC DNA]</scope>
    <source>
        <strain evidence="10 11">KSS8</strain>
    </source>
</reference>
<dbReference type="InterPro" id="IPR022657">
    <property type="entry name" value="De-COase2_CS"/>
</dbReference>
<feature type="binding site" evidence="5">
    <location>
        <begin position="301"/>
        <end position="304"/>
    </location>
    <ligand>
        <name>pyridoxal 5'-phosphate</name>
        <dbReference type="ChEBI" id="CHEBI:597326"/>
    </ligand>
</feature>
<dbReference type="Pfam" id="PF02784">
    <property type="entry name" value="Orn_Arg_deC_N"/>
    <property type="match status" value="1"/>
</dbReference>
<feature type="binding site" evidence="5">
    <location>
        <position position="304"/>
    </location>
    <ligand>
        <name>substrate</name>
    </ligand>
</feature>
<evidence type="ECO:0000256" key="5">
    <source>
        <dbReference type="HAMAP-Rule" id="MF_02120"/>
    </source>
</evidence>
<dbReference type="InterPro" id="IPR022644">
    <property type="entry name" value="De-COase2_N"/>
</dbReference>
<dbReference type="SUPFAM" id="SSF50621">
    <property type="entry name" value="Alanine racemase C-terminal domain-like"/>
    <property type="match status" value="1"/>
</dbReference>
<keyword evidence="2 5" id="KW-0210">Decarboxylase</keyword>
<evidence type="ECO:0000259" key="9">
    <source>
        <dbReference type="Pfam" id="PF02784"/>
    </source>
</evidence>
<evidence type="ECO:0000256" key="2">
    <source>
        <dbReference type="ARBA" id="ARBA00022793"/>
    </source>
</evidence>
<dbReference type="InterPro" id="IPR000183">
    <property type="entry name" value="Orn/DAP/Arg_de-COase"/>
</dbReference>
<organism evidence="10 11">
    <name type="scientific">Endosaccharibacter trunci</name>
    <dbReference type="NCBI Taxonomy" id="2812733"/>
    <lineage>
        <taxon>Bacteria</taxon>
        <taxon>Pseudomonadati</taxon>
        <taxon>Pseudomonadota</taxon>
        <taxon>Alphaproteobacteria</taxon>
        <taxon>Acetobacterales</taxon>
        <taxon>Acetobacteraceae</taxon>
        <taxon>Endosaccharibacter</taxon>
    </lineage>
</organism>
<dbReference type="PROSITE" id="PS00878">
    <property type="entry name" value="ODR_DC_2_1"/>
    <property type="match status" value="1"/>
</dbReference>
<evidence type="ECO:0000256" key="6">
    <source>
        <dbReference type="NCBIfam" id="TIGR01048"/>
    </source>
</evidence>
<dbReference type="HAMAP" id="MF_02120">
    <property type="entry name" value="LysA"/>
    <property type="match status" value="1"/>
</dbReference>
<evidence type="ECO:0000313" key="10">
    <source>
        <dbReference type="EMBL" id="MCQ8277152.1"/>
    </source>
</evidence>
<dbReference type="NCBIfam" id="TIGR01048">
    <property type="entry name" value="lysA"/>
    <property type="match status" value="1"/>
</dbReference>
<comment type="pathway">
    <text evidence="5 7">Amino-acid biosynthesis; L-lysine biosynthesis via DAP pathway; L-lysine from DL-2,6-diaminopimelate: step 1/1.</text>
</comment>
<evidence type="ECO:0000256" key="7">
    <source>
        <dbReference type="RuleBase" id="RU003738"/>
    </source>
</evidence>
<name>A0ABT1W2R7_9PROT</name>
<dbReference type="PANTHER" id="PTHR43727:SF2">
    <property type="entry name" value="GROUP IV DECARBOXYLASE"/>
    <property type="match status" value="1"/>
</dbReference>
<comment type="function">
    <text evidence="5">Specifically catalyzes the decarboxylation of meso-diaminopimelate (meso-DAP) to L-lysine.</text>
</comment>
<dbReference type="InterPro" id="IPR022643">
    <property type="entry name" value="De-COase2_C"/>
</dbReference>
<keyword evidence="11" id="KW-1185">Reference proteome</keyword>
<evidence type="ECO:0000259" key="8">
    <source>
        <dbReference type="Pfam" id="PF00278"/>
    </source>
</evidence>
<keyword evidence="4 5" id="KW-0456">Lyase</keyword>
<accession>A0ABT1W2R7</accession>
<feature type="domain" description="Orn/DAP/Arg decarboxylase 2 C-terminal" evidence="8">
    <location>
        <begin position="309"/>
        <end position="400"/>
    </location>
</feature>
<dbReference type="RefSeq" id="WP_422862591.1">
    <property type="nucleotide sequence ID" value="NZ_JAMSKV010000001.1"/>
</dbReference>
<keyword evidence="5 7" id="KW-0457">Lysine biosynthesis</keyword>
<dbReference type="GO" id="GO:0008836">
    <property type="term" value="F:diaminopimelate decarboxylase activity"/>
    <property type="evidence" value="ECO:0007669"/>
    <property type="project" value="UniProtKB-EC"/>
</dbReference>
<dbReference type="EMBL" id="JAMSKV010000001">
    <property type="protein sequence ID" value="MCQ8277152.1"/>
    <property type="molecule type" value="Genomic_DNA"/>
</dbReference>
<feature type="binding site" evidence="5">
    <location>
        <position position="345"/>
    </location>
    <ligand>
        <name>substrate</name>
    </ligand>
</feature>
<gene>
    <name evidence="5 10" type="primary">lysA</name>
    <name evidence="10" type="ORF">NFI95_01635</name>
</gene>
<dbReference type="PRINTS" id="PR01181">
    <property type="entry name" value="DAPDCRBXLASE"/>
</dbReference>
<dbReference type="PROSITE" id="PS00879">
    <property type="entry name" value="ODR_DC_2_2"/>
    <property type="match status" value="1"/>
</dbReference>
<comment type="catalytic activity">
    <reaction evidence="5 7">
        <text>meso-2,6-diaminopimelate + H(+) = L-lysine + CO2</text>
        <dbReference type="Rhea" id="RHEA:15101"/>
        <dbReference type="ChEBI" id="CHEBI:15378"/>
        <dbReference type="ChEBI" id="CHEBI:16526"/>
        <dbReference type="ChEBI" id="CHEBI:32551"/>
        <dbReference type="ChEBI" id="CHEBI:57791"/>
        <dbReference type="EC" id="4.1.1.20"/>
    </reaction>
</comment>
<dbReference type="CDD" id="cd06828">
    <property type="entry name" value="PLPDE_III_DapDC"/>
    <property type="match status" value="1"/>
</dbReference>
<dbReference type="Gene3D" id="3.20.20.10">
    <property type="entry name" value="Alanine racemase"/>
    <property type="match status" value="1"/>
</dbReference>
<keyword evidence="3 5" id="KW-0663">Pyridoxal phosphate</keyword>
<evidence type="ECO:0000313" key="11">
    <source>
        <dbReference type="Proteomes" id="UP001524587"/>
    </source>
</evidence>
<feature type="binding site" evidence="5">
    <location>
        <position position="402"/>
    </location>
    <ligand>
        <name>substrate</name>
    </ligand>
</feature>
<comment type="caution">
    <text evidence="10">The sequence shown here is derived from an EMBL/GenBank/DDBJ whole genome shotgun (WGS) entry which is preliminary data.</text>
</comment>
<feature type="binding site" evidence="5">
    <location>
        <position position="267"/>
    </location>
    <ligand>
        <name>pyridoxal 5'-phosphate</name>
        <dbReference type="ChEBI" id="CHEBI:597326"/>
    </ligand>
</feature>
<feature type="modified residue" description="N6-(pyridoxal phosphate)lysine" evidence="5">
    <location>
        <position position="88"/>
    </location>
</feature>
<comment type="similarity">
    <text evidence="5">Belongs to the Orn/Lys/Arg decarboxylase class-II family. LysA subfamily.</text>
</comment>
<protein>
    <recommendedName>
        <fullName evidence="5 6">Diaminopimelate decarboxylase</fullName>
        <shortName evidence="5">DAP decarboxylase</shortName>
        <shortName evidence="5">DAPDC</shortName>
        <ecNumber evidence="5 6">4.1.1.20</ecNumber>
    </recommendedName>
</protein>
<keyword evidence="5" id="KW-0028">Amino-acid biosynthesis</keyword>
<feature type="binding site" evidence="5">
    <location>
        <position position="341"/>
    </location>
    <ligand>
        <name>substrate</name>
    </ligand>
</feature>
<dbReference type="PRINTS" id="PR01179">
    <property type="entry name" value="ODADCRBXLASE"/>
</dbReference>
<dbReference type="InterPro" id="IPR022653">
    <property type="entry name" value="De-COase2_pyr-phos_BS"/>
</dbReference>
<dbReference type="Proteomes" id="UP001524587">
    <property type="component" value="Unassembled WGS sequence"/>
</dbReference>
<dbReference type="InterPro" id="IPR009006">
    <property type="entry name" value="Ala_racemase/Decarboxylase_C"/>
</dbReference>
<sequence length="458" mass="47716">MPDQPATLRRDTIDADPDMATLLAARPHLRMDALDGLLFEGVPLQHIARETGTPVWVTGAGTLRARYRRLAEAMREAGLGARIHYAIKANDHLAVLRVLAAEGAGADVVSGGELMRAVEAGIAPERIVFSGVGKTAEEMRLALRLGIGQLNLESAEELSLLSGIAEAMGAEARVALRVNPDVDALTHAKISTGKAGDKFGIAYADAAALYARAAALPGIVPLGFAVHIGSQIATPAPFRAAFERIAALVARVRESGHAVRMVDCGGGLGISYRDEAEGSPRAFAGAIAATLGGLGLDLAIEPGRWLVGPSGVLLTRVIRVKQDGGAPPFVVLDSAMNDLLRPSLYEAWHGVVPLSAADAAGPAAPAHLVGPVCETGDTLARHRTLPLLTDGAAVAILDTGAYGAVMSSTYNARPLAAQVLVDGERWAVIRPRQPVEALWRDESVPDWIGPASPASPAE</sequence>
<feature type="domain" description="Orn/DAP/Arg decarboxylase 2 N-terminal" evidence="9">
    <location>
        <begin position="63"/>
        <end position="307"/>
    </location>
</feature>
<evidence type="ECO:0000256" key="1">
    <source>
        <dbReference type="ARBA" id="ARBA00001933"/>
    </source>
</evidence>
<dbReference type="EC" id="4.1.1.20" evidence="5 6"/>
<feature type="binding site" evidence="5">
    <location>
        <position position="402"/>
    </location>
    <ligand>
        <name>pyridoxal 5'-phosphate</name>
        <dbReference type="ChEBI" id="CHEBI:597326"/>
    </ligand>
</feature>
<comment type="cofactor">
    <cofactor evidence="1 5 7">
        <name>pyridoxal 5'-phosphate</name>
        <dbReference type="ChEBI" id="CHEBI:597326"/>
    </cofactor>
</comment>
<dbReference type="SUPFAM" id="SSF51419">
    <property type="entry name" value="PLP-binding barrel"/>
    <property type="match status" value="1"/>
</dbReference>
<dbReference type="Gene3D" id="2.40.37.10">
    <property type="entry name" value="Lyase, Ornithine Decarboxylase, Chain A, domain 1"/>
    <property type="match status" value="1"/>
</dbReference>
<proteinExistence type="inferred from homology"/>
<dbReference type="InterPro" id="IPR002986">
    <property type="entry name" value="DAP_deCOOHase_LysA"/>
</dbReference>
<feature type="binding site" evidence="5">
    <location>
        <position position="374"/>
    </location>
    <ligand>
        <name>substrate</name>
    </ligand>
</feature>
<dbReference type="PANTHER" id="PTHR43727">
    <property type="entry name" value="DIAMINOPIMELATE DECARBOXYLASE"/>
    <property type="match status" value="1"/>
</dbReference>
<evidence type="ECO:0000256" key="3">
    <source>
        <dbReference type="ARBA" id="ARBA00022898"/>
    </source>
</evidence>
<evidence type="ECO:0000256" key="4">
    <source>
        <dbReference type="ARBA" id="ARBA00023239"/>
    </source>
</evidence>
<dbReference type="InterPro" id="IPR029066">
    <property type="entry name" value="PLP-binding_barrel"/>
</dbReference>